<sequence>MSLQGYAVRHAVSLGCEAEATHVIWSEFEAAAPEVARLGAERLLRTGLAIVATIRRDGTPRIDPVEPFFSHGHLLLGMMRSQKAFDLLRDPRCLLHNPISDPNGSEGEFKLRGRAVDVQGANLWEGYRQAYADRWKRRPPEGFPFRVFSLDIDSAALIRWDIEKGEMIIGLWSLAHGVTETRRKYP</sequence>
<reference evidence="1 2" key="1">
    <citation type="journal article" date="2019" name="Nat. Microbiol.">
        <title>Mediterranean grassland soil C-N compound turnover is dependent on rainfall and depth, and is mediated by genomically divergent microorganisms.</title>
        <authorList>
            <person name="Diamond S."/>
            <person name="Andeer P.F."/>
            <person name="Li Z."/>
            <person name="Crits-Christoph A."/>
            <person name="Burstein D."/>
            <person name="Anantharaman K."/>
            <person name="Lane K.R."/>
            <person name="Thomas B.C."/>
            <person name="Pan C."/>
            <person name="Northen T.R."/>
            <person name="Banfield J.F."/>
        </authorList>
    </citation>
    <scope>NUCLEOTIDE SEQUENCE [LARGE SCALE GENOMIC DNA]</scope>
    <source>
        <strain evidence="1">NP_1</strain>
    </source>
</reference>
<comment type="caution">
    <text evidence="1">The sequence shown here is derived from an EMBL/GenBank/DDBJ whole genome shotgun (WGS) entry which is preliminary data.</text>
</comment>
<evidence type="ECO:0008006" key="3">
    <source>
        <dbReference type="Google" id="ProtNLM"/>
    </source>
</evidence>
<evidence type="ECO:0000313" key="2">
    <source>
        <dbReference type="Proteomes" id="UP000315217"/>
    </source>
</evidence>
<dbReference type="AlphaFoldDB" id="A0A537LIY8"/>
<organism evidence="1 2">
    <name type="scientific">Candidatus Segetimicrobium genomatis</name>
    <dbReference type="NCBI Taxonomy" id="2569760"/>
    <lineage>
        <taxon>Bacteria</taxon>
        <taxon>Bacillati</taxon>
        <taxon>Candidatus Sysuimicrobiota</taxon>
        <taxon>Candidatus Sysuimicrobiia</taxon>
        <taxon>Candidatus Sysuimicrobiales</taxon>
        <taxon>Candidatus Segetimicrobiaceae</taxon>
        <taxon>Candidatus Segetimicrobium</taxon>
    </lineage>
</organism>
<dbReference type="Proteomes" id="UP000315217">
    <property type="component" value="Unassembled WGS sequence"/>
</dbReference>
<dbReference type="EMBL" id="VBAI01000225">
    <property type="protein sequence ID" value="TMJ07989.1"/>
    <property type="molecule type" value="Genomic_DNA"/>
</dbReference>
<accession>A0A537LIY8</accession>
<dbReference type="Gene3D" id="2.30.110.10">
    <property type="entry name" value="Electron Transport, Fmn-binding Protein, Chain A"/>
    <property type="match status" value="1"/>
</dbReference>
<dbReference type="InterPro" id="IPR012349">
    <property type="entry name" value="Split_barrel_FMN-bd"/>
</dbReference>
<dbReference type="SUPFAM" id="SSF50475">
    <property type="entry name" value="FMN-binding split barrel"/>
    <property type="match status" value="1"/>
</dbReference>
<protein>
    <recommendedName>
        <fullName evidence="3">Pyridoxamine 5'-phosphate oxidase family protein</fullName>
    </recommendedName>
</protein>
<evidence type="ECO:0000313" key="1">
    <source>
        <dbReference type="EMBL" id="TMJ07989.1"/>
    </source>
</evidence>
<proteinExistence type="predicted"/>
<name>A0A537LIY8_9BACT</name>
<gene>
    <name evidence="1" type="ORF">E6G98_12945</name>
</gene>